<dbReference type="PANTHER" id="PTHR11662">
    <property type="entry name" value="SOLUTE CARRIER FAMILY 17"/>
    <property type="match status" value="1"/>
</dbReference>
<dbReference type="InterPro" id="IPR036259">
    <property type="entry name" value="MFS_trans_sf"/>
</dbReference>
<evidence type="ECO:0000256" key="4">
    <source>
        <dbReference type="ARBA" id="ARBA00023136"/>
    </source>
</evidence>
<feature type="transmembrane region" description="Helical" evidence="5">
    <location>
        <begin position="515"/>
        <end position="538"/>
    </location>
</feature>
<dbReference type="GO" id="GO:0006820">
    <property type="term" value="P:monoatomic anion transport"/>
    <property type="evidence" value="ECO:0007669"/>
    <property type="project" value="TreeGrafter"/>
</dbReference>
<evidence type="ECO:0000259" key="6">
    <source>
        <dbReference type="Pfam" id="PF01826"/>
    </source>
</evidence>
<feature type="domain" description="TIL" evidence="6">
    <location>
        <begin position="546"/>
        <end position="601"/>
    </location>
</feature>
<dbReference type="Proteomes" id="UP000807504">
    <property type="component" value="Unassembled WGS sequence"/>
</dbReference>
<sequence>MENDVLENRLAEIPFNSNEEGCSCPKNRRKSKFSNCHLSDIVPKRFIFSCIGFLASTLAISLNTNLSIVIVSMVDRSNESLLHVKSSNECLLVDVPLEVKAEEKPVEINRGEFHWSPETEGLALGAVYYGQLFGFLPGGRMAEVYGGKRTLIAFPLFGIALHGSGTIRSQIIRPRFIACRFLVGVGTAPVIPVLFYLISRWIPESERSFNASFILAGYGVGTFLSFLTSGMLCASDFLGGWPSVFYIGGMCGFAWCLLCYLFIYETPKDHPTITSKELTFISKHLGLIEQKQIKKIRWKSLLTSVPFWSLALGYFGQFWILGFYSTVQTLYMGTILNLDSITNGELSCVPPLARGVFACICGWPADIALKRGYVSKAFIRKGATIVNTVFSCAGFVAILLAGCNPVLNTIFFTVGGLLGDFITFGVCMGGVDIAPNLSAFHGSVEVCVLWHHRCCPINDGDILRFWNIRATGVGYIRRRARRGGQCRSYKNGEARKQSLNYSCCYLKVKKFFIKAVLFLLKFFVFYILAISVVSSLAAPTANKRDCPENTIYIECYLDCMPTCFEKRPPVCPLDCRRGGCACKRPYIYDEQARKCVRPEDCTFGP</sequence>
<dbReference type="PANTHER" id="PTHR11662:SF399">
    <property type="entry name" value="FI19708P1-RELATED"/>
    <property type="match status" value="1"/>
</dbReference>
<dbReference type="SUPFAM" id="SSF57567">
    <property type="entry name" value="Serine protease inhibitors"/>
    <property type="match status" value="1"/>
</dbReference>
<evidence type="ECO:0000313" key="8">
    <source>
        <dbReference type="Proteomes" id="UP000807504"/>
    </source>
</evidence>
<dbReference type="Gene3D" id="2.10.25.10">
    <property type="entry name" value="Laminin"/>
    <property type="match status" value="1"/>
</dbReference>
<dbReference type="InterPro" id="IPR050382">
    <property type="entry name" value="MFS_Na/Anion_cotransporter"/>
</dbReference>
<accession>A0A8T0EPD6</accession>
<keyword evidence="4 5" id="KW-0472">Membrane</keyword>
<keyword evidence="2 5" id="KW-0812">Transmembrane</keyword>
<evidence type="ECO:0000256" key="5">
    <source>
        <dbReference type="SAM" id="Phobius"/>
    </source>
</evidence>
<feature type="transmembrane region" description="Helical" evidence="5">
    <location>
        <begin position="406"/>
        <end position="431"/>
    </location>
</feature>
<dbReference type="Pfam" id="PF01826">
    <property type="entry name" value="TIL"/>
    <property type="match status" value="1"/>
</dbReference>
<keyword evidence="3 5" id="KW-1133">Transmembrane helix</keyword>
<feature type="transmembrane region" description="Helical" evidence="5">
    <location>
        <begin position="307"/>
        <end position="327"/>
    </location>
</feature>
<comment type="caution">
    <text evidence="7">The sequence shown here is derived from an EMBL/GenBank/DDBJ whole genome shotgun (WGS) entry which is preliminary data.</text>
</comment>
<feature type="transmembrane region" description="Helical" evidence="5">
    <location>
        <begin position="177"/>
        <end position="199"/>
    </location>
</feature>
<dbReference type="InterPro" id="IPR011701">
    <property type="entry name" value="MFS"/>
</dbReference>
<dbReference type="EMBL" id="JABXBU010002227">
    <property type="protein sequence ID" value="KAF8774395.1"/>
    <property type="molecule type" value="Genomic_DNA"/>
</dbReference>
<dbReference type="InterPro" id="IPR002919">
    <property type="entry name" value="TIL_dom"/>
</dbReference>
<evidence type="ECO:0000256" key="1">
    <source>
        <dbReference type="ARBA" id="ARBA00004141"/>
    </source>
</evidence>
<dbReference type="SUPFAM" id="SSF103473">
    <property type="entry name" value="MFS general substrate transporter"/>
    <property type="match status" value="1"/>
</dbReference>
<comment type="subcellular location">
    <subcellularLocation>
        <location evidence="1">Membrane</location>
        <topology evidence="1">Multi-pass membrane protein</topology>
    </subcellularLocation>
</comment>
<keyword evidence="8" id="KW-1185">Reference proteome</keyword>
<evidence type="ECO:0000256" key="3">
    <source>
        <dbReference type="ARBA" id="ARBA00022989"/>
    </source>
</evidence>
<evidence type="ECO:0000313" key="7">
    <source>
        <dbReference type="EMBL" id="KAF8774395.1"/>
    </source>
</evidence>
<dbReference type="GO" id="GO:0016020">
    <property type="term" value="C:membrane"/>
    <property type="evidence" value="ECO:0007669"/>
    <property type="project" value="UniProtKB-SubCell"/>
</dbReference>
<organism evidence="7 8">
    <name type="scientific">Argiope bruennichi</name>
    <name type="common">Wasp spider</name>
    <name type="synonym">Aranea bruennichi</name>
    <dbReference type="NCBI Taxonomy" id="94029"/>
    <lineage>
        <taxon>Eukaryota</taxon>
        <taxon>Metazoa</taxon>
        <taxon>Ecdysozoa</taxon>
        <taxon>Arthropoda</taxon>
        <taxon>Chelicerata</taxon>
        <taxon>Arachnida</taxon>
        <taxon>Araneae</taxon>
        <taxon>Araneomorphae</taxon>
        <taxon>Entelegynae</taxon>
        <taxon>Araneoidea</taxon>
        <taxon>Araneidae</taxon>
        <taxon>Argiope</taxon>
    </lineage>
</organism>
<feature type="transmembrane region" description="Helical" evidence="5">
    <location>
        <begin position="46"/>
        <end position="71"/>
    </location>
</feature>
<dbReference type="Pfam" id="PF07690">
    <property type="entry name" value="MFS_1"/>
    <property type="match status" value="1"/>
</dbReference>
<proteinExistence type="predicted"/>
<dbReference type="Gene3D" id="1.20.1250.20">
    <property type="entry name" value="MFS general substrate transporter like domains"/>
    <property type="match status" value="1"/>
</dbReference>
<protein>
    <submittedName>
        <fullName evidence="7">Putative inorganic phosphate cotransporter like protein</fullName>
    </submittedName>
</protein>
<evidence type="ECO:0000256" key="2">
    <source>
        <dbReference type="ARBA" id="ARBA00022692"/>
    </source>
</evidence>
<dbReference type="CDD" id="cd19941">
    <property type="entry name" value="TIL"/>
    <property type="match status" value="1"/>
</dbReference>
<name>A0A8T0EPD6_ARGBR</name>
<gene>
    <name evidence="7" type="ORF">HNY73_016949</name>
</gene>
<dbReference type="AlphaFoldDB" id="A0A8T0EPD6"/>
<feature type="transmembrane region" description="Helical" evidence="5">
    <location>
        <begin position="378"/>
        <end position="400"/>
    </location>
</feature>
<dbReference type="GO" id="GO:0022857">
    <property type="term" value="F:transmembrane transporter activity"/>
    <property type="evidence" value="ECO:0007669"/>
    <property type="project" value="InterPro"/>
</dbReference>
<dbReference type="InterPro" id="IPR036084">
    <property type="entry name" value="Ser_inhib-like_sf"/>
</dbReference>
<reference evidence="7" key="2">
    <citation type="submission" date="2020-06" db="EMBL/GenBank/DDBJ databases">
        <authorList>
            <person name="Sheffer M."/>
        </authorList>
    </citation>
    <scope>NUCLEOTIDE SEQUENCE</scope>
</reference>
<reference evidence="7" key="1">
    <citation type="journal article" date="2020" name="bioRxiv">
        <title>Chromosome-level reference genome of the European wasp spider Argiope bruennichi: a resource for studies on range expansion and evolutionary adaptation.</title>
        <authorList>
            <person name="Sheffer M.M."/>
            <person name="Hoppe A."/>
            <person name="Krehenwinkel H."/>
            <person name="Uhl G."/>
            <person name="Kuss A.W."/>
            <person name="Jensen L."/>
            <person name="Jensen C."/>
            <person name="Gillespie R.G."/>
            <person name="Hoff K.J."/>
            <person name="Prost S."/>
        </authorList>
    </citation>
    <scope>NUCLEOTIDE SEQUENCE</scope>
</reference>
<feature type="transmembrane region" description="Helical" evidence="5">
    <location>
        <begin position="244"/>
        <end position="263"/>
    </location>
</feature>
<feature type="transmembrane region" description="Helical" evidence="5">
    <location>
        <begin position="211"/>
        <end position="232"/>
    </location>
</feature>